<name>A0ABS0D0G7_9NOCA</name>
<evidence type="ECO:0000313" key="2">
    <source>
        <dbReference type="Proteomes" id="UP000702209"/>
    </source>
</evidence>
<accession>A0ABS0D0G7</accession>
<evidence type="ECO:0000313" key="1">
    <source>
        <dbReference type="EMBL" id="MBF6302335.1"/>
    </source>
</evidence>
<dbReference type="EMBL" id="JADLQX010000041">
    <property type="protein sequence ID" value="MBF6302335.1"/>
    <property type="molecule type" value="Genomic_DNA"/>
</dbReference>
<keyword evidence="2" id="KW-1185">Reference proteome</keyword>
<sequence length="247" mass="27426">MRDTDNFPASVTVESLAHAVTKLADEVYLSLATIGTALATLWEGLIEKPRSAPQSTDLAPLRDTIVDELERRGRLFDGAGAVMAEGILADRPLYLEWWRLDAERGPQRLTLELNPHSEYFYDYTKMDWFAIPRDEHRRWVYGPTLDYACSDQYVCTFAIPVTTTAGTFLGIAGADVPVAAIEEVLLPRFKASGQRVVLVNGEGRVIMGTDPEFTPGSKTSRMDRSVAAVPIEGVPWWLYPLGSRAPH</sequence>
<dbReference type="Proteomes" id="UP000702209">
    <property type="component" value="Unassembled WGS sequence"/>
</dbReference>
<gene>
    <name evidence="1" type="ORF">IU459_33055</name>
</gene>
<reference evidence="1 2" key="1">
    <citation type="submission" date="2020-10" db="EMBL/GenBank/DDBJ databases">
        <title>Identification of Nocardia species via Next-generation sequencing and recognition of intraspecies genetic diversity.</title>
        <authorList>
            <person name="Li P."/>
            <person name="Li P."/>
            <person name="Lu B."/>
        </authorList>
    </citation>
    <scope>NUCLEOTIDE SEQUENCE [LARGE SCALE GENOMIC DNA]</scope>
    <source>
        <strain evidence="1 2">BJ06-0157</strain>
    </source>
</reference>
<dbReference type="RefSeq" id="WP_195133524.1">
    <property type="nucleotide sequence ID" value="NZ_JADLQX010000041.1"/>
</dbReference>
<proteinExistence type="predicted"/>
<evidence type="ECO:0008006" key="3">
    <source>
        <dbReference type="Google" id="ProtNLM"/>
    </source>
</evidence>
<dbReference type="Gene3D" id="3.30.450.20">
    <property type="entry name" value="PAS domain"/>
    <property type="match status" value="1"/>
</dbReference>
<organism evidence="1 2">
    <name type="scientific">Nocardia amamiensis</name>
    <dbReference type="NCBI Taxonomy" id="404578"/>
    <lineage>
        <taxon>Bacteria</taxon>
        <taxon>Bacillati</taxon>
        <taxon>Actinomycetota</taxon>
        <taxon>Actinomycetes</taxon>
        <taxon>Mycobacteriales</taxon>
        <taxon>Nocardiaceae</taxon>
        <taxon>Nocardia</taxon>
    </lineage>
</organism>
<comment type="caution">
    <text evidence="1">The sequence shown here is derived from an EMBL/GenBank/DDBJ whole genome shotgun (WGS) entry which is preliminary data.</text>
</comment>
<protein>
    <recommendedName>
        <fullName evidence="3">Cache domain-containing protein</fullName>
    </recommendedName>
</protein>